<comment type="caution">
    <text evidence="1">The sequence shown here is derived from an EMBL/GenBank/DDBJ whole genome shotgun (WGS) entry which is preliminary data.</text>
</comment>
<dbReference type="AlphaFoldDB" id="W1XE05"/>
<dbReference type="SUPFAM" id="SSF56784">
    <property type="entry name" value="HAD-like"/>
    <property type="match status" value="1"/>
</dbReference>
<dbReference type="InterPro" id="IPR023214">
    <property type="entry name" value="HAD_sf"/>
</dbReference>
<accession>W1XE05</accession>
<dbReference type="Pfam" id="PF08282">
    <property type="entry name" value="Hydrolase_3"/>
    <property type="match status" value="1"/>
</dbReference>
<gene>
    <name evidence="1" type="ORF">Q604_UNBC17146G0001</name>
</gene>
<dbReference type="EMBL" id="AZMM01017146">
    <property type="protein sequence ID" value="ETJ27009.1"/>
    <property type="molecule type" value="Genomic_DNA"/>
</dbReference>
<organism evidence="1">
    <name type="scientific">human gut metagenome</name>
    <dbReference type="NCBI Taxonomy" id="408170"/>
    <lineage>
        <taxon>unclassified sequences</taxon>
        <taxon>metagenomes</taxon>
        <taxon>organismal metagenomes</taxon>
    </lineage>
</organism>
<dbReference type="PANTHER" id="PTHR10000">
    <property type="entry name" value="PHOSPHOSERINE PHOSPHATASE"/>
    <property type="match status" value="1"/>
</dbReference>
<dbReference type="GO" id="GO:0016791">
    <property type="term" value="F:phosphatase activity"/>
    <property type="evidence" value="ECO:0007669"/>
    <property type="project" value="UniProtKB-ARBA"/>
</dbReference>
<feature type="non-terminal residue" evidence="1">
    <location>
        <position position="84"/>
    </location>
</feature>
<proteinExistence type="predicted"/>
<dbReference type="GO" id="GO:0000287">
    <property type="term" value="F:magnesium ion binding"/>
    <property type="evidence" value="ECO:0007669"/>
    <property type="project" value="TreeGrafter"/>
</dbReference>
<sequence>MDAKLKYKSKKIKIVFFDIDDTLRVKATGYIPESIKTVFKQLKEKGILTGIASGRGIFGVVPELKALQPDFFVTLNGSYIEDKA</sequence>
<keyword evidence="1" id="KW-0378">Hydrolase</keyword>
<dbReference type="InterPro" id="IPR036412">
    <property type="entry name" value="HAD-like_sf"/>
</dbReference>
<dbReference type="GO" id="GO:0005829">
    <property type="term" value="C:cytosol"/>
    <property type="evidence" value="ECO:0007669"/>
    <property type="project" value="TreeGrafter"/>
</dbReference>
<protein>
    <submittedName>
        <fullName evidence="1">Cof-like protein hydrolase</fullName>
    </submittedName>
</protein>
<reference evidence="1" key="1">
    <citation type="submission" date="2013-12" db="EMBL/GenBank/DDBJ databases">
        <title>A Varibaculum cambriense genome reconstructed from a premature infant gut community with otherwise low bacterial novelty that shifts toward anaerobic metabolism during the third week of life.</title>
        <authorList>
            <person name="Brown C.T."/>
            <person name="Sharon I."/>
            <person name="Thomas B.C."/>
            <person name="Castelle C.J."/>
            <person name="Morowitz M.J."/>
            <person name="Banfield J.F."/>
        </authorList>
    </citation>
    <scope>NUCLEOTIDE SEQUENCE</scope>
</reference>
<evidence type="ECO:0000313" key="1">
    <source>
        <dbReference type="EMBL" id="ETJ27009.1"/>
    </source>
</evidence>
<dbReference type="PANTHER" id="PTHR10000:SF25">
    <property type="entry name" value="PHOSPHATASE YKRA-RELATED"/>
    <property type="match status" value="1"/>
</dbReference>
<name>W1XE05_9ZZZZ</name>
<dbReference type="Gene3D" id="3.40.50.1000">
    <property type="entry name" value="HAD superfamily/HAD-like"/>
    <property type="match status" value="1"/>
</dbReference>